<feature type="transmembrane region" description="Helical" evidence="1">
    <location>
        <begin position="181"/>
        <end position="201"/>
    </location>
</feature>
<evidence type="ECO:0000256" key="1">
    <source>
        <dbReference type="SAM" id="Phobius"/>
    </source>
</evidence>
<feature type="non-terminal residue" evidence="2">
    <location>
        <position position="1"/>
    </location>
</feature>
<reference evidence="2" key="1">
    <citation type="submission" date="2021-02" db="EMBL/GenBank/DDBJ databases">
        <authorList>
            <person name="Dougan E. K."/>
            <person name="Rhodes N."/>
            <person name="Thang M."/>
            <person name="Chan C."/>
        </authorList>
    </citation>
    <scope>NUCLEOTIDE SEQUENCE</scope>
</reference>
<keyword evidence="1" id="KW-0812">Transmembrane</keyword>
<sequence length="225" mass="24259">DSEADLTDDVSSDGAVVWIDWIIGFAFTITELQYNIGNAAIPQTLTRTFGLQVWQVGPLLASVNCACMCFLALLPRLPVAMLHRNPVNIVLAFLSILLSWILASVASFIPEGLPIFVASILLFTLAVNMVQVLLLEYLSNVLDAQGSKKLLGLSETLGCGFAMLGGYLGDVLEVYGDAAPFMMQSAVALVAVSMVGACLGYRHMTRSKVLCMQDRSRLPFALPLV</sequence>
<feature type="transmembrane region" description="Helical" evidence="1">
    <location>
        <begin position="53"/>
        <end position="74"/>
    </location>
</feature>
<evidence type="ECO:0000313" key="2">
    <source>
        <dbReference type="EMBL" id="CAE7942366.1"/>
    </source>
</evidence>
<dbReference type="SUPFAM" id="SSF103473">
    <property type="entry name" value="MFS general substrate transporter"/>
    <property type="match status" value="1"/>
</dbReference>
<keyword evidence="3" id="KW-1185">Reference proteome</keyword>
<accession>A0A813CE80</accession>
<feature type="transmembrane region" description="Helical" evidence="1">
    <location>
        <begin position="150"/>
        <end position="169"/>
    </location>
</feature>
<feature type="transmembrane region" description="Helical" evidence="1">
    <location>
        <begin position="86"/>
        <end position="109"/>
    </location>
</feature>
<dbReference type="AlphaFoldDB" id="A0A813CE80"/>
<name>A0A813CE80_9DINO</name>
<organism evidence="2 3">
    <name type="scientific">Symbiodinium necroappetens</name>
    <dbReference type="NCBI Taxonomy" id="1628268"/>
    <lineage>
        <taxon>Eukaryota</taxon>
        <taxon>Sar</taxon>
        <taxon>Alveolata</taxon>
        <taxon>Dinophyceae</taxon>
        <taxon>Suessiales</taxon>
        <taxon>Symbiodiniaceae</taxon>
        <taxon>Symbiodinium</taxon>
    </lineage>
</organism>
<dbReference type="Gene3D" id="1.20.1250.20">
    <property type="entry name" value="MFS general substrate transporter like domains"/>
    <property type="match status" value="1"/>
</dbReference>
<keyword evidence="1" id="KW-1133">Transmembrane helix</keyword>
<protein>
    <submittedName>
        <fullName evidence="2">Uncharacterized protein</fullName>
    </submittedName>
</protein>
<evidence type="ECO:0000313" key="3">
    <source>
        <dbReference type="Proteomes" id="UP000601435"/>
    </source>
</evidence>
<dbReference type="OrthoDB" id="443842at2759"/>
<comment type="caution">
    <text evidence="2">The sequence shown here is derived from an EMBL/GenBank/DDBJ whole genome shotgun (WGS) entry which is preliminary data.</text>
</comment>
<dbReference type="Proteomes" id="UP000601435">
    <property type="component" value="Unassembled WGS sequence"/>
</dbReference>
<gene>
    <name evidence="2" type="ORF">SNEC2469_LOCUS34633</name>
</gene>
<keyword evidence="1" id="KW-0472">Membrane</keyword>
<proteinExistence type="predicted"/>
<feature type="transmembrane region" description="Helical" evidence="1">
    <location>
        <begin position="115"/>
        <end position="138"/>
    </location>
</feature>
<dbReference type="EMBL" id="CAJNJA010096410">
    <property type="protein sequence ID" value="CAE7942366.1"/>
    <property type="molecule type" value="Genomic_DNA"/>
</dbReference>
<dbReference type="InterPro" id="IPR036259">
    <property type="entry name" value="MFS_trans_sf"/>
</dbReference>